<dbReference type="Pfam" id="PF00149">
    <property type="entry name" value="Metallophos"/>
    <property type="match status" value="1"/>
</dbReference>
<dbReference type="SUPFAM" id="SSF56300">
    <property type="entry name" value="Metallo-dependent phosphatases"/>
    <property type="match status" value="1"/>
</dbReference>
<reference evidence="3" key="2">
    <citation type="journal article" date="2021" name="Microbiome">
        <title>Successional dynamics and alternative stable states in a saline activated sludge microbial community over 9 years.</title>
        <authorList>
            <person name="Wang Y."/>
            <person name="Ye J."/>
            <person name="Ju F."/>
            <person name="Liu L."/>
            <person name="Boyd J.A."/>
            <person name="Deng Y."/>
            <person name="Parks D.H."/>
            <person name="Jiang X."/>
            <person name="Yin X."/>
            <person name="Woodcroft B.J."/>
            <person name="Tyson G.W."/>
            <person name="Hugenholtz P."/>
            <person name="Polz M.F."/>
            <person name="Zhang T."/>
        </authorList>
    </citation>
    <scope>NUCLEOTIDE SEQUENCE</scope>
    <source>
        <strain evidence="3">HKST-UBA14</strain>
    </source>
</reference>
<comment type="caution">
    <text evidence="3">The sequence shown here is derived from an EMBL/GenBank/DDBJ whole genome shotgun (WGS) entry which is preliminary data.</text>
</comment>
<dbReference type="InterPro" id="IPR004843">
    <property type="entry name" value="Calcineurin-like_PHP"/>
</dbReference>
<dbReference type="InterPro" id="IPR029052">
    <property type="entry name" value="Metallo-depent_PP-like"/>
</dbReference>
<dbReference type="EMBL" id="JAGQLK010000118">
    <property type="protein sequence ID" value="MCA9383712.1"/>
    <property type="molecule type" value="Genomic_DNA"/>
</dbReference>
<evidence type="ECO:0000256" key="1">
    <source>
        <dbReference type="ARBA" id="ARBA00022801"/>
    </source>
</evidence>
<dbReference type="GO" id="GO:0004527">
    <property type="term" value="F:exonuclease activity"/>
    <property type="evidence" value="ECO:0007669"/>
    <property type="project" value="UniProtKB-KW"/>
</dbReference>
<evidence type="ECO:0000313" key="4">
    <source>
        <dbReference type="Proteomes" id="UP000783287"/>
    </source>
</evidence>
<dbReference type="PANTHER" id="PTHR30337">
    <property type="entry name" value="COMPONENT OF ATP-DEPENDENT DSDNA EXONUCLEASE"/>
    <property type="match status" value="1"/>
</dbReference>
<proteinExistence type="predicted"/>
<organism evidence="3 4">
    <name type="scientific">Candidatus Dojkabacteria bacterium</name>
    <dbReference type="NCBI Taxonomy" id="2099670"/>
    <lineage>
        <taxon>Bacteria</taxon>
        <taxon>Candidatus Dojkabacteria</taxon>
    </lineage>
</organism>
<dbReference type="AlphaFoldDB" id="A0A955RJE9"/>
<accession>A0A955RJE9</accession>
<evidence type="ECO:0000259" key="2">
    <source>
        <dbReference type="Pfam" id="PF00149"/>
    </source>
</evidence>
<dbReference type="Gene3D" id="3.60.21.10">
    <property type="match status" value="1"/>
</dbReference>
<reference evidence="3" key="1">
    <citation type="submission" date="2020-04" db="EMBL/GenBank/DDBJ databases">
        <authorList>
            <person name="Zhang T."/>
        </authorList>
    </citation>
    <scope>NUCLEOTIDE SEQUENCE</scope>
    <source>
        <strain evidence="3">HKST-UBA14</strain>
    </source>
</reference>
<dbReference type="InterPro" id="IPR041796">
    <property type="entry name" value="Mre11_N"/>
</dbReference>
<gene>
    <name evidence="3" type="ORF">KC909_05055</name>
</gene>
<keyword evidence="3" id="KW-0540">Nuclease</keyword>
<keyword evidence="1" id="KW-0378">Hydrolase</keyword>
<protein>
    <submittedName>
        <fullName evidence="3">DNA repair exonuclease</fullName>
    </submittedName>
</protein>
<name>A0A955RJE9_9BACT</name>
<dbReference type="InterPro" id="IPR050535">
    <property type="entry name" value="DNA_Repair-Maintenance_Comp"/>
</dbReference>
<dbReference type="Proteomes" id="UP000783287">
    <property type="component" value="Unassembled WGS sequence"/>
</dbReference>
<feature type="domain" description="Calcineurin-like phosphoesterase" evidence="2">
    <location>
        <begin position="4"/>
        <end position="135"/>
    </location>
</feature>
<evidence type="ECO:0000313" key="3">
    <source>
        <dbReference type="EMBL" id="MCA9383712.1"/>
    </source>
</evidence>
<keyword evidence="3" id="KW-0269">Exonuclease</keyword>
<dbReference type="CDD" id="cd00840">
    <property type="entry name" value="MPP_Mre11_N"/>
    <property type="match status" value="1"/>
</dbReference>
<dbReference type="PANTHER" id="PTHR30337:SF7">
    <property type="entry name" value="PHOSPHOESTERASE"/>
    <property type="match status" value="1"/>
</dbReference>
<sequence>MSLKLIHTADVHLGARLKYLGDKANEHRVTIEKTFQKVITKAIDSNADVFVVAGDLFDNPFPDKRYIDLVINELNKLLANDIYVVIVPGNHDRLAAGSVYLSDSFNITNPKFKLFSSKEFEQWVIPELELTIHAKGLYEQKSKQSQLTGLKKNDSSKYNVAVVHGSVDIIAEPDNYPIFQKDIQGLDFDYLALGDWHSSLKVDSGKTTAWYSGSPEVISVSQKGAGHCLLVTIDETTKVEAIDIGSRNIKELEVDLNKYSSQAKLVDDIEKYKDDNSILLLNIKGIKELEQRIDTDRLSEQINNLFYYVRVKDNTELGLSQEELDKYPEELVIGKYIRILQKKKAENPQLEKEIDTALQLGVKYLKGAGDDN</sequence>